<dbReference type="RefSeq" id="WP_257560873.1">
    <property type="nucleotide sequence ID" value="NZ_JANKBY010000467.1"/>
</dbReference>
<comment type="caution">
    <text evidence="1">The sequence shown here is derived from an EMBL/GenBank/DDBJ whole genome shotgun (WGS) entry which is preliminary data.</text>
</comment>
<gene>
    <name evidence="1" type="ORF">NSA58_19360</name>
</gene>
<dbReference type="Pfam" id="PF08238">
    <property type="entry name" value="Sel1"/>
    <property type="match status" value="7"/>
</dbReference>
<sequence length="684" mass="77483">MSKKQLKKDKNKFIKLKQKEITARNKALKKDVQNKIELLSLDKSELPDLEDKIERSGPRGYVLKILKDIIDDINLGCTDDKEIIPVAQLLIKFAEKPSEVYSELLDLANINLSKQQKKLMNKSNVSLNLTERVLLKNRMQGILMEYQFKDLSTANIDYSGIRVFFETAYRLILVGLEDRKILGIDIYLGYGDIIFDLIVEYDGENHSKYNINHNTFIYIGWKPLDNLYNTYTIYKNKFKNFSEGSVQSLATATDMGKEYESRNNGKELISYSGVVLNYICPFESELKNLISKKFNLDKDNLKLVKAINYLKKINNQLLSDEKTIDTLHKVRSLRNKVAHGKPATYDEYRYIYNSLLLSGILECLNKELANINNNIDDSVSTYREDVCFKNHDIKPGYEVVFNSLTRAAHKGDSESQTTLGALYMDGDIVKQDFQESAKWLTKAANKGRADAQTLLAGMYLFGQGFKQDDEKAAKWYSKAAEQGNAVAQGYLGNMYCLGRGVKQDTKKGIELLINSANQGNEEAQHALGEMYSSGQGVKQDIKEAVKWYLKAATKGYAKSQYTLGEIYSSGEGVKQDIKEAVKWYSKAAEQGDEDAQLSLGALYYNGDGVKADTKKGIRLFKKAAEQGNLNAQYLLGDIYSSGKGVKQDIKEAVKWYSKAAEQGDEDAQNRLDELKKQNMLSYQY</sequence>
<keyword evidence="2" id="KW-1185">Reference proteome</keyword>
<feature type="non-terminal residue" evidence="1">
    <location>
        <position position="1"/>
    </location>
</feature>
<reference evidence="1" key="1">
    <citation type="submission" date="2022-07" db="EMBL/GenBank/DDBJ databases">
        <title>Enhanced cultured diversity of the mouse gut microbiota enables custom-made synthetic communities.</title>
        <authorList>
            <person name="Afrizal A."/>
        </authorList>
    </citation>
    <scope>NUCLEOTIDE SEQUENCE</scope>
    <source>
        <strain evidence="1">DSM 29186</strain>
    </source>
</reference>
<evidence type="ECO:0000313" key="2">
    <source>
        <dbReference type="Proteomes" id="UP001140817"/>
    </source>
</evidence>
<dbReference type="SMART" id="SM00671">
    <property type="entry name" value="SEL1"/>
    <property type="match status" value="7"/>
</dbReference>
<dbReference type="AlphaFoldDB" id="A0A9X2MDT8"/>
<dbReference type="InterPro" id="IPR050767">
    <property type="entry name" value="Sel1_AlgK"/>
</dbReference>
<evidence type="ECO:0000313" key="1">
    <source>
        <dbReference type="EMBL" id="MCR1824943.1"/>
    </source>
</evidence>
<dbReference type="InterPro" id="IPR006597">
    <property type="entry name" value="Sel1-like"/>
</dbReference>
<accession>A0A9X2MDT8</accession>
<organism evidence="1 2">
    <name type="scientific">Terrisporobacter muris</name>
    <dbReference type="NCBI Taxonomy" id="2963284"/>
    <lineage>
        <taxon>Bacteria</taxon>
        <taxon>Bacillati</taxon>
        <taxon>Bacillota</taxon>
        <taxon>Clostridia</taxon>
        <taxon>Peptostreptococcales</taxon>
        <taxon>Peptostreptococcaceae</taxon>
        <taxon>Terrisporobacter</taxon>
    </lineage>
</organism>
<dbReference type="SUPFAM" id="SSF81901">
    <property type="entry name" value="HCP-like"/>
    <property type="match status" value="2"/>
</dbReference>
<dbReference type="PANTHER" id="PTHR11102:SF160">
    <property type="entry name" value="ERAD-ASSOCIATED E3 UBIQUITIN-PROTEIN LIGASE COMPONENT HRD3"/>
    <property type="match status" value="1"/>
</dbReference>
<proteinExistence type="predicted"/>
<dbReference type="Proteomes" id="UP001140817">
    <property type="component" value="Unassembled WGS sequence"/>
</dbReference>
<dbReference type="EMBL" id="JANKBY010000467">
    <property type="protein sequence ID" value="MCR1824943.1"/>
    <property type="molecule type" value="Genomic_DNA"/>
</dbReference>
<name>A0A9X2MDT8_9FIRM</name>
<protein>
    <submittedName>
        <fullName evidence="1">Sel1 repeat family protein</fullName>
    </submittedName>
</protein>
<dbReference type="PANTHER" id="PTHR11102">
    <property type="entry name" value="SEL-1-LIKE PROTEIN"/>
    <property type="match status" value="1"/>
</dbReference>
<dbReference type="Gene3D" id="1.25.40.10">
    <property type="entry name" value="Tetratricopeptide repeat domain"/>
    <property type="match status" value="2"/>
</dbReference>
<dbReference type="InterPro" id="IPR011990">
    <property type="entry name" value="TPR-like_helical_dom_sf"/>
</dbReference>